<keyword evidence="3" id="KW-0479">Metal-binding</keyword>
<name>A0A7R8ZVU1_9CRUS</name>
<evidence type="ECO:0000256" key="3">
    <source>
        <dbReference type="ARBA" id="ARBA00022723"/>
    </source>
</evidence>
<keyword evidence="4" id="KW-0106">Calcium</keyword>
<organism evidence="5">
    <name type="scientific">Cyprideis torosa</name>
    <dbReference type="NCBI Taxonomy" id="163714"/>
    <lineage>
        <taxon>Eukaryota</taxon>
        <taxon>Metazoa</taxon>
        <taxon>Ecdysozoa</taxon>
        <taxon>Arthropoda</taxon>
        <taxon>Crustacea</taxon>
        <taxon>Oligostraca</taxon>
        <taxon>Ostracoda</taxon>
        <taxon>Podocopa</taxon>
        <taxon>Podocopida</taxon>
        <taxon>Cytherocopina</taxon>
        <taxon>Cytheroidea</taxon>
        <taxon>Cytherideidae</taxon>
        <taxon>Cyprideis</taxon>
    </lineage>
</organism>
<keyword evidence="2" id="KW-0819">tRNA processing</keyword>
<dbReference type="SUPFAM" id="SSF69819">
    <property type="entry name" value="MTH1598-like"/>
    <property type="match status" value="1"/>
</dbReference>
<reference evidence="5" key="1">
    <citation type="submission" date="2020-11" db="EMBL/GenBank/DDBJ databases">
        <authorList>
            <person name="Tran Van P."/>
        </authorList>
    </citation>
    <scope>NUCLEOTIDE SEQUENCE</scope>
</reference>
<dbReference type="Pfam" id="PF01951">
    <property type="entry name" value="Archease"/>
    <property type="match status" value="1"/>
</dbReference>
<dbReference type="InterPro" id="IPR036820">
    <property type="entry name" value="Archease_dom_sf"/>
</dbReference>
<accession>A0A7R8ZVU1</accession>
<evidence type="ECO:0000313" key="5">
    <source>
        <dbReference type="EMBL" id="CAD7236232.1"/>
    </source>
</evidence>
<dbReference type="AlphaFoldDB" id="A0A7R8ZVU1"/>
<dbReference type="OrthoDB" id="2190767at2759"/>
<evidence type="ECO:0000256" key="1">
    <source>
        <dbReference type="ARBA" id="ARBA00007963"/>
    </source>
</evidence>
<dbReference type="PANTHER" id="PTHR12682">
    <property type="entry name" value="ARCHEASE"/>
    <property type="match status" value="1"/>
</dbReference>
<dbReference type="GO" id="GO:0006388">
    <property type="term" value="P:tRNA splicing, via endonucleolytic cleavage and ligation"/>
    <property type="evidence" value="ECO:0007669"/>
    <property type="project" value="TreeGrafter"/>
</dbReference>
<dbReference type="InterPro" id="IPR023572">
    <property type="entry name" value="Archease_dom"/>
</dbReference>
<protein>
    <submittedName>
        <fullName evidence="5">Uncharacterized protein</fullName>
    </submittedName>
</protein>
<sequence length="71" mass="8260">MSGEGPELGPMNRDIPPVKFEYLDHTADVQLHAWGDNLTEAFEQVAMSMFGYMTEIDYVEMEHEEVRVRIR</sequence>
<evidence type="ECO:0000256" key="4">
    <source>
        <dbReference type="ARBA" id="ARBA00022837"/>
    </source>
</evidence>
<gene>
    <name evidence="5" type="ORF">CTOB1V02_LOCUS14047</name>
</gene>
<dbReference type="GO" id="GO:0072669">
    <property type="term" value="C:tRNA-splicing ligase complex"/>
    <property type="evidence" value="ECO:0007669"/>
    <property type="project" value="TreeGrafter"/>
</dbReference>
<dbReference type="PANTHER" id="PTHR12682:SF11">
    <property type="entry name" value="PROTEIN ARCHEASE"/>
    <property type="match status" value="1"/>
</dbReference>
<evidence type="ECO:0000256" key="2">
    <source>
        <dbReference type="ARBA" id="ARBA00022694"/>
    </source>
</evidence>
<proteinExistence type="inferred from homology"/>
<dbReference type="Gene3D" id="3.55.10.10">
    <property type="entry name" value="Archease domain"/>
    <property type="match status" value="1"/>
</dbReference>
<dbReference type="EMBL" id="OB677420">
    <property type="protein sequence ID" value="CAD7236232.1"/>
    <property type="molecule type" value="Genomic_DNA"/>
</dbReference>
<dbReference type="InterPro" id="IPR002804">
    <property type="entry name" value="Archease"/>
</dbReference>
<comment type="similarity">
    <text evidence="1">Belongs to the archease family.</text>
</comment>
<dbReference type="GO" id="GO:0046872">
    <property type="term" value="F:metal ion binding"/>
    <property type="evidence" value="ECO:0007669"/>
    <property type="project" value="UniProtKB-KW"/>
</dbReference>